<evidence type="ECO:0000313" key="3">
    <source>
        <dbReference type="EMBL" id="SHO49062.1"/>
    </source>
</evidence>
<dbReference type="AlphaFoldDB" id="A0A1M7Y8V1"/>
<organism evidence="3 4">
    <name type="scientific">Desulfopila aestuarii DSM 18488</name>
    <dbReference type="NCBI Taxonomy" id="1121416"/>
    <lineage>
        <taxon>Bacteria</taxon>
        <taxon>Pseudomonadati</taxon>
        <taxon>Thermodesulfobacteriota</taxon>
        <taxon>Desulfobulbia</taxon>
        <taxon>Desulfobulbales</taxon>
        <taxon>Desulfocapsaceae</taxon>
        <taxon>Desulfopila</taxon>
    </lineage>
</organism>
<gene>
    <name evidence="3" type="ORF">SAMN02745220_02664</name>
</gene>
<dbReference type="OrthoDB" id="5470806at2"/>
<protein>
    <submittedName>
        <fullName evidence="3">CBS domain-containing protein</fullName>
    </submittedName>
</protein>
<dbReference type="InterPro" id="IPR000644">
    <property type="entry name" value="CBS_dom"/>
</dbReference>
<name>A0A1M7Y8V1_9BACT</name>
<dbReference type="Pfam" id="PF00571">
    <property type="entry name" value="CBS"/>
    <property type="match status" value="2"/>
</dbReference>
<keyword evidence="1" id="KW-0129">CBS domain</keyword>
<evidence type="ECO:0000313" key="4">
    <source>
        <dbReference type="Proteomes" id="UP000184603"/>
    </source>
</evidence>
<dbReference type="PROSITE" id="PS51371">
    <property type="entry name" value="CBS"/>
    <property type="match status" value="2"/>
</dbReference>
<sequence length="190" mass="21413">MEHYSVKDLMVPISEYATVPMGTTLLDAINVLEHAQEAYTISKYQHRAILVLDENRNVVGKIGQLRVLKAIETRPDLDSELEELKSFNFSPEYMAHIQELHRLRGPIMRKEDLKNAAAKKVEEFMQKPTPGEFVSEDASIDTAIHQLVAGTHLSLLVTRNGQIVGILRIADVFAAVYHEMKKHDIAPQNG</sequence>
<dbReference type="Gene3D" id="3.10.580.10">
    <property type="entry name" value="CBS-domain"/>
    <property type="match status" value="1"/>
</dbReference>
<dbReference type="RefSeq" id="WP_073613949.1">
    <property type="nucleotide sequence ID" value="NZ_FRFE01000012.1"/>
</dbReference>
<dbReference type="EMBL" id="FRFE01000012">
    <property type="protein sequence ID" value="SHO49062.1"/>
    <property type="molecule type" value="Genomic_DNA"/>
</dbReference>
<evidence type="ECO:0000256" key="1">
    <source>
        <dbReference type="PROSITE-ProRule" id="PRU00703"/>
    </source>
</evidence>
<keyword evidence="4" id="KW-1185">Reference proteome</keyword>
<proteinExistence type="predicted"/>
<dbReference type="SUPFAM" id="SSF54631">
    <property type="entry name" value="CBS-domain pair"/>
    <property type="match status" value="1"/>
</dbReference>
<feature type="domain" description="CBS" evidence="2">
    <location>
        <begin position="125"/>
        <end position="185"/>
    </location>
</feature>
<feature type="domain" description="CBS" evidence="2">
    <location>
        <begin position="10"/>
        <end position="79"/>
    </location>
</feature>
<reference evidence="3 4" key="1">
    <citation type="submission" date="2016-12" db="EMBL/GenBank/DDBJ databases">
        <authorList>
            <person name="Song W.-J."/>
            <person name="Kurnit D.M."/>
        </authorList>
    </citation>
    <scope>NUCLEOTIDE SEQUENCE [LARGE SCALE GENOMIC DNA]</scope>
    <source>
        <strain evidence="3 4">DSM 18488</strain>
    </source>
</reference>
<evidence type="ECO:0000259" key="2">
    <source>
        <dbReference type="PROSITE" id="PS51371"/>
    </source>
</evidence>
<accession>A0A1M7Y8V1</accession>
<dbReference type="InterPro" id="IPR046342">
    <property type="entry name" value="CBS_dom_sf"/>
</dbReference>
<dbReference type="Proteomes" id="UP000184603">
    <property type="component" value="Unassembled WGS sequence"/>
</dbReference>
<dbReference type="STRING" id="1121416.SAMN02745220_02664"/>